<reference evidence="5" key="2">
    <citation type="submission" date="2016-01" db="EMBL/GenBank/DDBJ databases">
        <authorList>
            <person name="Shapiro L."/>
        </authorList>
    </citation>
    <scope>NUCLEOTIDE SEQUENCE [LARGE SCALE GENOMIC DNA]</scope>
    <source>
        <strain evidence="5">MDcuke</strain>
    </source>
</reference>
<dbReference type="EMBL" id="JXNU01000003">
    <property type="protein sequence ID" value="KKF36975.1"/>
    <property type="molecule type" value="Genomic_DNA"/>
</dbReference>
<evidence type="ECO:0000313" key="5">
    <source>
        <dbReference type="Proteomes" id="UP000264980"/>
    </source>
</evidence>
<organism evidence="3 4">
    <name type="scientific">Erwinia tracheiphila</name>
    <dbReference type="NCBI Taxonomy" id="65700"/>
    <lineage>
        <taxon>Bacteria</taxon>
        <taxon>Pseudomonadati</taxon>
        <taxon>Pseudomonadota</taxon>
        <taxon>Gammaproteobacteria</taxon>
        <taxon>Enterobacterales</taxon>
        <taxon>Erwiniaceae</taxon>
        <taxon>Erwinia</taxon>
    </lineage>
</organism>
<dbReference type="AlphaFoldDB" id="A0A0M2KC91"/>
<dbReference type="RefSeq" id="WP_016191220.1">
    <property type="nucleotide sequence ID" value="NZ_CP013970.1"/>
</dbReference>
<sequence>MPTSKPHTGAASSCPSAAIVAEVGEAWLAAKEGRSHPRIISKTPEQRKAELQTSRYARDAASYPELPRIHLSESWGGVYEGLNSHDLNT</sequence>
<reference evidence="3 4" key="1">
    <citation type="submission" date="2015-01" db="EMBL/GenBank/DDBJ databases">
        <title>Erwinia tracheiphila.</title>
        <authorList>
            <person name="Shapiro L.R."/>
        </authorList>
    </citation>
    <scope>NUCLEOTIDE SEQUENCE [LARGE SCALE GENOMIC DNA]</scope>
    <source>
        <strain evidence="3 4">BuffGH</strain>
    </source>
</reference>
<proteinExistence type="predicted"/>
<protein>
    <submittedName>
        <fullName evidence="3">Uncharacterized protein</fullName>
    </submittedName>
</protein>
<dbReference type="EMBL" id="CP013970">
    <property type="protein sequence ID" value="AXF75529.1"/>
    <property type="molecule type" value="Genomic_DNA"/>
</dbReference>
<name>A0A0M2KC91_9GAMM</name>
<dbReference type="Proteomes" id="UP000033924">
    <property type="component" value="Unassembled WGS sequence"/>
</dbReference>
<dbReference type="PATRIC" id="fig|65700.7.peg.4620"/>
<evidence type="ECO:0000313" key="2">
    <source>
        <dbReference type="EMBL" id="AXF76095.1"/>
    </source>
</evidence>
<dbReference type="Proteomes" id="UP000264980">
    <property type="component" value="Chromosome"/>
</dbReference>
<dbReference type="EMBL" id="CP013970">
    <property type="protein sequence ID" value="AXF76095.1"/>
    <property type="molecule type" value="Genomic_DNA"/>
</dbReference>
<evidence type="ECO:0000313" key="4">
    <source>
        <dbReference type="Proteomes" id="UP000033924"/>
    </source>
</evidence>
<evidence type="ECO:0000313" key="1">
    <source>
        <dbReference type="EMBL" id="AXF75529.1"/>
    </source>
</evidence>
<reference evidence="1 5" key="3">
    <citation type="submission" date="2016-01" db="EMBL/GenBank/DDBJ databases">
        <authorList>
            <person name="Oliw E.H."/>
        </authorList>
    </citation>
    <scope>NUCLEOTIDE SEQUENCE [LARGE SCALE GENOMIC DNA]</scope>
    <source>
        <strain evidence="1 5">MDcuke</strain>
    </source>
</reference>
<gene>
    <name evidence="1" type="ORF">AV903_04460</name>
    <name evidence="2" type="ORF">AV903_08590</name>
    <name evidence="3" type="ORF">SY86_18570</name>
</gene>
<keyword evidence="4" id="KW-1185">Reference proteome</keyword>
<evidence type="ECO:0000313" key="3">
    <source>
        <dbReference type="EMBL" id="KKF36975.1"/>
    </source>
</evidence>
<accession>A0A0M2KC91</accession>